<name>A0A1C0Y7A5_9BACL</name>
<sequence>MKRAKYIVFSSIALALIVLTFVIKYEADQEYAKKLAANQEQESATAKDNAELDVKVNPAGGVLFHLGKDVYVRAASYEYELEQQQTIEKSHATDTILTFNVRDHEQALGTLTTTIRQIDRGDKLVFAEFLSVTQEPVTIPLQLVSNSSDVSELRFDDIEFVREHDNTFGVNETTNLAGLFRFEGRAYEVIASQNFISRELVKEYEDGDKSVVRELIEEQRHVVAEQRGEQSVVAMPLTGAAGQISESWFLVGANALFNNDADALYYRDYSEIYHIRSQMWLNATGAYTKLPWSIEPGTSKGYGRNVLHQRGKIYLDELVSNGDTRFHYSMLMNSINYLLDRKVEGQLWETEYTSTWLKNDYGIRAPYTDTRHNENIALFLTDAGDYLGDEMLQNMYFEYADYLSNQVNIDNVLATENGYFILDYYGDTLTKKTHVSLNHALGEMNFLLQAYGREPNQRYMNTAIAIKQAIEDTGLQWVREDTSDFWYQINGDYTFSGRDYEILTLGDILNTLTIYKNLGLKYDPVLYATMIGHKVGYINLTGIPVTNALENALKHHGFGFLLTPETERDDNSENEPAKSAPQAS</sequence>
<comment type="caution">
    <text evidence="2">The sequence shown here is derived from an EMBL/GenBank/DDBJ whole genome shotgun (WGS) entry which is preliminary data.</text>
</comment>
<dbReference type="AlphaFoldDB" id="A0A1C0Y7A5"/>
<dbReference type="EMBL" id="MASJ01000039">
    <property type="protein sequence ID" value="OCS83034.1"/>
    <property type="molecule type" value="Genomic_DNA"/>
</dbReference>
<gene>
    <name evidence="2" type="ORF">A6M13_06425</name>
</gene>
<evidence type="ECO:0008006" key="4">
    <source>
        <dbReference type="Google" id="ProtNLM"/>
    </source>
</evidence>
<organism evidence="2 3">
    <name type="scientific">Caryophanon tenue</name>
    <dbReference type="NCBI Taxonomy" id="33978"/>
    <lineage>
        <taxon>Bacteria</taxon>
        <taxon>Bacillati</taxon>
        <taxon>Bacillota</taxon>
        <taxon>Bacilli</taxon>
        <taxon>Bacillales</taxon>
        <taxon>Caryophanaceae</taxon>
        <taxon>Caryophanon</taxon>
    </lineage>
</organism>
<dbReference type="RefSeq" id="WP_066547998.1">
    <property type="nucleotide sequence ID" value="NZ_MASJ01000039.1"/>
</dbReference>
<dbReference type="OrthoDB" id="1736525at2"/>
<feature type="region of interest" description="Disordered" evidence="1">
    <location>
        <begin position="564"/>
        <end position="584"/>
    </location>
</feature>
<accession>A0A1C0Y7A5</accession>
<evidence type="ECO:0000313" key="3">
    <source>
        <dbReference type="Proteomes" id="UP000093199"/>
    </source>
</evidence>
<evidence type="ECO:0000256" key="1">
    <source>
        <dbReference type="SAM" id="MobiDB-lite"/>
    </source>
</evidence>
<reference evidence="2 3" key="1">
    <citation type="submission" date="2016-07" db="EMBL/GenBank/DDBJ databases">
        <title>Caryophanon tenue genome sequencing.</title>
        <authorList>
            <person name="Verma A."/>
            <person name="Pal Y."/>
            <person name="Krishnamurthi S."/>
        </authorList>
    </citation>
    <scope>NUCLEOTIDE SEQUENCE [LARGE SCALE GENOMIC DNA]</scope>
    <source>
        <strain evidence="2 3">DSM 14152</strain>
    </source>
</reference>
<proteinExistence type="predicted"/>
<dbReference type="Proteomes" id="UP000093199">
    <property type="component" value="Unassembled WGS sequence"/>
</dbReference>
<keyword evidence="3" id="KW-1185">Reference proteome</keyword>
<protein>
    <recommendedName>
        <fullName evidence="4">D-glucuronyl C5-epimerase C-terminal domain-containing protein</fullName>
    </recommendedName>
</protein>
<evidence type="ECO:0000313" key="2">
    <source>
        <dbReference type="EMBL" id="OCS83034.1"/>
    </source>
</evidence>
<dbReference type="STRING" id="33978.A6M13_06425"/>